<dbReference type="RefSeq" id="WP_246512666.1">
    <property type="nucleotide sequence ID" value="NZ_JAEQMU010000005.1"/>
</dbReference>
<keyword evidence="3" id="KW-1185">Reference proteome</keyword>
<organism evidence="2 3">
    <name type="scientific">Sphingobacterium tabacisoli</name>
    <dbReference type="NCBI Taxonomy" id="2044855"/>
    <lineage>
        <taxon>Bacteria</taxon>
        <taxon>Pseudomonadati</taxon>
        <taxon>Bacteroidota</taxon>
        <taxon>Sphingobacteriia</taxon>
        <taxon>Sphingobacteriales</taxon>
        <taxon>Sphingobacteriaceae</taxon>
        <taxon>Sphingobacterium</taxon>
    </lineage>
</organism>
<proteinExistence type="predicted"/>
<comment type="caution">
    <text evidence="2">The sequence shown here is derived from an EMBL/GenBank/DDBJ whole genome shotgun (WGS) entry which is preliminary data.</text>
</comment>
<evidence type="ECO:0000313" key="3">
    <source>
        <dbReference type="Proteomes" id="UP001597440"/>
    </source>
</evidence>
<gene>
    <name evidence="2" type="ORF">ACFSQW_06360</name>
</gene>
<dbReference type="InterPro" id="IPR005122">
    <property type="entry name" value="Uracil-DNA_glycosylase-like"/>
</dbReference>
<evidence type="ECO:0000259" key="1">
    <source>
        <dbReference type="Pfam" id="PF03167"/>
    </source>
</evidence>
<protein>
    <submittedName>
        <fullName evidence="2">SMUG2 DNA glycosylase family protein</fullName>
    </submittedName>
</protein>
<dbReference type="EMBL" id="JBHULD010000007">
    <property type="protein sequence ID" value="MFD2554005.1"/>
    <property type="molecule type" value="Genomic_DNA"/>
</dbReference>
<dbReference type="Gene3D" id="3.40.470.10">
    <property type="entry name" value="Uracil-DNA glycosylase-like domain"/>
    <property type="match status" value="1"/>
</dbReference>
<dbReference type="SUPFAM" id="SSF52141">
    <property type="entry name" value="Uracil-DNA glycosylase-like"/>
    <property type="match status" value="1"/>
</dbReference>
<dbReference type="InterPro" id="IPR032579">
    <property type="entry name" value="Phe_SMUG2-like"/>
</dbReference>
<name>A0ABW5L1B5_9SPHI</name>
<dbReference type="Pfam" id="PF03167">
    <property type="entry name" value="UDG"/>
    <property type="match status" value="1"/>
</dbReference>
<dbReference type="Proteomes" id="UP001597440">
    <property type="component" value="Unassembled WGS sequence"/>
</dbReference>
<dbReference type="CDD" id="cd19375">
    <property type="entry name" value="UDG-F3-like_SMUG2"/>
    <property type="match status" value="1"/>
</dbReference>
<dbReference type="InterPro" id="IPR036895">
    <property type="entry name" value="Uracil-DNA_glycosylase-like_sf"/>
</dbReference>
<feature type="domain" description="Uracil-DNA glycosylase-like" evidence="1">
    <location>
        <begin position="107"/>
        <end position="284"/>
    </location>
</feature>
<reference evidence="3" key="1">
    <citation type="journal article" date="2019" name="Int. J. Syst. Evol. Microbiol.">
        <title>The Global Catalogue of Microorganisms (GCM) 10K type strain sequencing project: providing services to taxonomists for standard genome sequencing and annotation.</title>
        <authorList>
            <consortium name="The Broad Institute Genomics Platform"/>
            <consortium name="The Broad Institute Genome Sequencing Center for Infectious Disease"/>
            <person name="Wu L."/>
            <person name="Ma J."/>
        </authorList>
    </citation>
    <scope>NUCLEOTIDE SEQUENCE [LARGE SCALE GENOMIC DNA]</scope>
    <source>
        <strain evidence="3">KCTC 52298</strain>
    </source>
</reference>
<sequence>MDRPILVWPNVPFTYPCDSNKFRNLLLSFLVLVIRFQWSNRCVKKKNGGTTADGKERAMEKCFADRVIAFNRALYYDGNLPEGFQVVNPYLDNPETMLVMQQFYKKYYNDTVPRDFIIGINPSRHGAGVTGVPFTDTKRLSSICGISMDTAHTHEISSVYMYDMIEAYGGATDFYNRFYINSPFPLAIVRQVKAGAWVNANYYDAPELFRDVKDFMVSSLKKHVGMGLNTAKVFVLGKKNAKYIQTLNKEIQLFGEIVVLEHPRYIQQYKSKDKDYYIMKYLNAFDEDRALI</sequence>
<accession>A0ABW5L1B5</accession>
<evidence type="ECO:0000313" key="2">
    <source>
        <dbReference type="EMBL" id="MFD2554005.1"/>
    </source>
</evidence>